<reference evidence="1" key="1">
    <citation type="submission" date="2022-02" db="EMBL/GenBank/DDBJ databases">
        <authorList>
            <person name="Henning P.M."/>
            <person name="McCubbin A.G."/>
            <person name="Shore J.S."/>
        </authorList>
    </citation>
    <scope>NUCLEOTIDE SEQUENCE</scope>
    <source>
        <strain evidence="1">F60SS</strain>
        <tissue evidence="1">Leaves</tissue>
    </source>
</reference>
<keyword evidence="2" id="KW-1185">Reference proteome</keyword>
<protein>
    <submittedName>
        <fullName evidence="1">Uncharacterized protein</fullName>
    </submittedName>
</protein>
<dbReference type="Proteomes" id="UP001141552">
    <property type="component" value="Unassembled WGS sequence"/>
</dbReference>
<gene>
    <name evidence="1" type="ORF">Tsubulata_004680</name>
</gene>
<proteinExistence type="predicted"/>
<name>A0A9Q0JAJ6_9ROSI</name>
<reference evidence="1" key="2">
    <citation type="journal article" date="2023" name="Plants (Basel)">
        <title>Annotation of the Turnera subulata (Passifloraceae) Draft Genome Reveals the S-Locus Evolved after the Divergence of Turneroideae from Passifloroideae in a Stepwise Manner.</title>
        <authorList>
            <person name="Henning P.M."/>
            <person name="Roalson E.H."/>
            <person name="Mir W."/>
            <person name="McCubbin A.G."/>
            <person name="Shore J.S."/>
        </authorList>
    </citation>
    <scope>NUCLEOTIDE SEQUENCE</scope>
    <source>
        <strain evidence="1">F60SS</strain>
    </source>
</reference>
<evidence type="ECO:0000313" key="1">
    <source>
        <dbReference type="EMBL" id="KAJ4834167.1"/>
    </source>
</evidence>
<comment type="caution">
    <text evidence="1">The sequence shown here is derived from an EMBL/GenBank/DDBJ whole genome shotgun (WGS) entry which is preliminary data.</text>
</comment>
<dbReference type="EMBL" id="JAKUCV010004765">
    <property type="protein sequence ID" value="KAJ4834167.1"/>
    <property type="molecule type" value="Genomic_DNA"/>
</dbReference>
<evidence type="ECO:0000313" key="2">
    <source>
        <dbReference type="Proteomes" id="UP001141552"/>
    </source>
</evidence>
<sequence length="82" mass="9086">HQLSFIERGIIESACLAKKSAVIIAETLCSRKYEHLDKRKTIESTRELISQGTILASAPLTAMISWFCDELPLEGDCRCASS</sequence>
<dbReference type="AlphaFoldDB" id="A0A9Q0JAJ6"/>
<feature type="non-terminal residue" evidence="1">
    <location>
        <position position="1"/>
    </location>
</feature>
<accession>A0A9Q0JAJ6</accession>
<organism evidence="1 2">
    <name type="scientific">Turnera subulata</name>
    <dbReference type="NCBI Taxonomy" id="218843"/>
    <lineage>
        <taxon>Eukaryota</taxon>
        <taxon>Viridiplantae</taxon>
        <taxon>Streptophyta</taxon>
        <taxon>Embryophyta</taxon>
        <taxon>Tracheophyta</taxon>
        <taxon>Spermatophyta</taxon>
        <taxon>Magnoliopsida</taxon>
        <taxon>eudicotyledons</taxon>
        <taxon>Gunneridae</taxon>
        <taxon>Pentapetalae</taxon>
        <taxon>rosids</taxon>
        <taxon>fabids</taxon>
        <taxon>Malpighiales</taxon>
        <taxon>Passifloraceae</taxon>
        <taxon>Turnera</taxon>
    </lineage>
</organism>